<dbReference type="SUPFAM" id="SSF55608">
    <property type="entry name" value="Homing endonucleases"/>
    <property type="match status" value="1"/>
</dbReference>
<reference evidence="8 9" key="1">
    <citation type="submission" date="2011-02" db="EMBL/GenBank/DDBJ databases">
        <authorList>
            <person name="Muzny D."/>
            <person name="Qin X."/>
            <person name="Buhay C."/>
            <person name="Dugan-Rocha S."/>
            <person name="Ding Y."/>
            <person name="Chen G."/>
            <person name="Hawes A."/>
            <person name="Holder M."/>
            <person name="Jhangiani S."/>
            <person name="Johnson A."/>
            <person name="Khan Z."/>
            <person name="Li Z."/>
            <person name="Liu W."/>
            <person name="Liu X."/>
            <person name="Perez L."/>
            <person name="Shen H."/>
            <person name="Wang Q."/>
            <person name="Watt J."/>
            <person name="Xi L."/>
            <person name="Xin Y."/>
            <person name="Zhou J."/>
            <person name="Deng J."/>
            <person name="Jiang H."/>
            <person name="Liu Y."/>
            <person name="Qu J."/>
            <person name="Song X.-Z."/>
            <person name="Zhang L."/>
            <person name="Villasana D."/>
            <person name="Johnson A."/>
            <person name="Liu J."/>
            <person name="Liyanage D."/>
            <person name="Lorensuhewa L."/>
            <person name="Robinson T."/>
            <person name="Song A."/>
            <person name="Song B.-B."/>
            <person name="Dinh H."/>
            <person name="Thornton R."/>
            <person name="Coyle M."/>
            <person name="Francisco L."/>
            <person name="Jackson L."/>
            <person name="Javaid M."/>
            <person name="Korchina V."/>
            <person name="Kovar C."/>
            <person name="Mata R."/>
            <person name="Mathew T."/>
            <person name="Ngo R."/>
            <person name="Nguyen L."/>
            <person name="Nguyen N."/>
            <person name="Okwuonu G."/>
            <person name="Ongeri F."/>
            <person name="Pham C."/>
            <person name="Simmons D."/>
            <person name="Wilczek-Boney K."/>
            <person name="Hale W."/>
            <person name="Jakkamsetti A."/>
            <person name="Pham P."/>
            <person name="Ruth R."/>
            <person name="San Lucas F."/>
            <person name="Warren J."/>
            <person name="Zhang J."/>
            <person name="Zhao Z."/>
            <person name="Zhou C."/>
            <person name="Zhu D."/>
            <person name="Lee S."/>
            <person name="Bess C."/>
            <person name="Blankenburg K."/>
            <person name="Forbes L."/>
            <person name="Fu Q."/>
            <person name="Gubbala S."/>
            <person name="Hirani K."/>
            <person name="Jayaseelan J.C."/>
            <person name="Lara F."/>
            <person name="Munidasa M."/>
            <person name="Palculict T."/>
            <person name="Patil S."/>
            <person name="Pu L.-L."/>
            <person name="Saada N."/>
            <person name="Tang L."/>
            <person name="Weissenberger G."/>
            <person name="Zhu Y."/>
            <person name="Hemphill L."/>
            <person name="Shang Y."/>
            <person name="Youmans B."/>
            <person name="Ayvaz T."/>
            <person name="Ross M."/>
            <person name="Santibanez J."/>
            <person name="Aqrawi P."/>
            <person name="Gross S."/>
            <person name="Joshi V."/>
            <person name="Fowler G."/>
            <person name="Nazareth L."/>
            <person name="Reid J."/>
            <person name="Worley K."/>
            <person name="Petrosino J."/>
            <person name="Highlander S."/>
            <person name="Gibbs R."/>
        </authorList>
    </citation>
    <scope>NUCLEOTIDE SEQUENCE [LARGE SCALE GENOMIC DNA]</scope>
    <source>
        <strain evidence="8 9">DSM 15829</strain>
    </source>
</reference>
<dbReference type="OrthoDB" id="5197218at2"/>
<dbReference type="eggNOG" id="COG1481">
    <property type="taxonomic scope" value="Bacteria"/>
</dbReference>
<organism evidence="8 9">
    <name type="scientific">Fannyhessea vaginae DSM 15829</name>
    <dbReference type="NCBI Taxonomy" id="525256"/>
    <lineage>
        <taxon>Bacteria</taxon>
        <taxon>Bacillati</taxon>
        <taxon>Actinomycetota</taxon>
        <taxon>Coriobacteriia</taxon>
        <taxon>Coriobacteriales</taxon>
        <taxon>Atopobiaceae</taxon>
        <taxon>Fannyhessea</taxon>
    </lineage>
</organism>
<keyword evidence="2 4" id="KW-0238">DNA-binding</keyword>
<gene>
    <name evidence="4" type="primary">whiA</name>
    <name evidence="8" type="ORF">HMPREF0091_11047</name>
</gene>
<dbReference type="PANTHER" id="PTHR37307">
    <property type="entry name" value="CELL DIVISION PROTEIN WHIA-RELATED"/>
    <property type="match status" value="1"/>
</dbReference>
<dbReference type="HAMAP" id="MF_01420">
    <property type="entry name" value="HTH_type_WhiA"/>
    <property type="match status" value="1"/>
</dbReference>
<feature type="domain" description="Sporulation regulator WhiA C-terminal" evidence="5">
    <location>
        <begin position="226"/>
        <end position="308"/>
    </location>
</feature>
<dbReference type="InterPro" id="IPR023054">
    <property type="entry name" value="Sporulation_regulator_WhiA_C"/>
</dbReference>
<dbReference type="GeneID" id="93210477"/>
<dbReference type="EMBL" id="ACGK02000002">
    <property type="protein sequence ID" value="EGF23052.1"/>
    <property type="molecule type" value="Genomic_DNA"/>
</dbReference>
<feature type="domain" description="WhiA LAGLIDADG-like" evidence="7">
    <location>
        <begin position="132"/>
        <end position="221"/>
    </location>
</feature>
<dbReference type="InterPro" id="IPR027434">
    <property type="entry name" value="Homing_endonucl"/>
</dbReference>
<name>F1T6E7_9ACTN</name>
<keyword evidence="9" id="KW-1185">Reference proteome</keyword>
<dbReference type="InterPro" id="IPR003802">
    <property type="entry name" value="Sporulation_regulator_WhiA"/>
</dbReference>
<evidence type="ECO:0000259" key="6">
    <source>
        <dbReference type="Pfam" id="PF10298"/>
    </source>
</evidence>
<evidence type="ECO:0000313" key="8">
    <source>
        <dbReference type="EMBL" id="EGF23052.1"/>
    </source>
</evidence>
<dbReference type="GO" id="GO:0051301">
    <property type="term" value="P:cell division"/>
    <property type="evidence" value="ECO:0007669"/>
    <property type="project" value="UniProtKB-UniRule"/>
</dbReference>
<dbReference type="Proteomes" id="UP000005947">
    <property type="component" value="Unassembled WGS sequence"/>
</dbReference>
<evidence type="ECO:0000259" key="7">
    <source>
        <dbReference type="Pfam" id="PF14527"/>
    </source>
</evidence>
<keyword evidence="1 4" id="KW-0132">Cell division</keyword>
<sequence length="313" mass="35038">MSFTASVKDELSHINATCPHCDYALLSGIVRICGSLSLKGSTTSHSRYSVTIATETGVVARMIINLTHTLFDLDTYLTVRHSNLHKTRNYVIQIPYQDSLPTFLHTLEILDATGALCTGIPQKLLQRTCCAQAFLRGCFIAGGFMSDPRTSFHMEISVSSAAFAREIVELADTFGIVIRSNQRRSTISLYIKKFDSILLFLQVVGAKRLSRAFENIRKVKRLKNEVNRRVNAEMANQTRSCMAATDQLVLIEKVQARYAPDDLPRALRQFCEVRQAHPELSLAALGELVCPQASKSAMYHRVLRLQKLVDTLE</sequence>
<dbReference type="PANTHER" id="PTHR37307:SF1">
    <property type="entry name" value="CELL DIVISION PROTEIN WHIA-RELATED"/>
    <property type="match status" value="1"/>
</dbReference>
<dbReference type="Pfam" id="PF14527">
    <property type="entry name" value="LAGLIDADG_WhiA"/>
    <property type="match status" value="1"/>
</dbReference>
<accession>F1T6E7</accession>
<dbReference type="AlphaFoldDB" id="F1T6E7"/>
<dbReference type="GO" id="GO:0043937">
    <property type="term" value="P:regulation of sporulation"/>
    <property type="evidence" value="ECO:0007669"/>
    <property type="project" value="InterPro"/>
</dbReference>
<keyword evidence="3 4" id="KW-0131">Cell cycle</keyword>
<evidence type="ECO:0000259" key="5">
    <source>
        <dbReference type="Pfam" id="PF02650"/>
    </source>
</evidence>
<comment type="similarity">
    <text evidence="4">Belongs to the WhiA family.</text>
</comment>
<feature type="domain" description="Sporulation transcription regulator WhiA N-terminal" evidence="6">
    <location>
        <begin position="20"/>
        <end position="109"/>
    </location>
</feature>
<comment type="caution">
    <text evidence="8">The sequence shown here is derived from an EMBL/GenBank/DDBJ whole genome shotgun (WGS) entry which is preliminary data.</text>
</comment>
<evidence type="ECO:0000313" key="9">
    <source>
        <dbReference type="Proteomes" id="UP000005947"/>
    </source>
</evidence>
<dbReference type="GO" id="GO:0003677">
    <property type="term" value="F:DNA binding"/>
    <property type="evidence" value="ECO:0007669"/>
    <property type="project" value="UniProtKB-UniRule"/>
</dbReference>
<evidence type="ECO:0000256" key="1">
    <source>
        <dbReference type="ARBA" id="ARBA00022618"/>
    </source>
</evidence>
<dbReference type="Pfam" id="PF02650">
    <property type="entry name" value="HTH_WhiA"/>
    <property type="match status" value="1"/>
</dbReference>
<evidence type="ECO:0000256" key="2">
    <source>
        <dbReference type="ARBA" id="ARBA00023125"/>
    </source>
</evidence>
<evidence type="ECO:0000256" key="4">
    <source>
        <dbReference type="HAMAP-Rule" id="MF_01420"/>
    </source>
</evidence>
<dbReference type="InterPro" id="IPR018478">
    <property type="entry name" value="Sporu_reg_WhiA_N_dom"/>
</dbReference>
<dbReference type="InterPro" id="IPR039518">
    <property type="entry name" value="WhiA_LAGLIDADG_dom"/>
</dbReference>
<dbReference type="Gene3D" id="3.10.28.10">
    <property type="entry name" value="Homing endonucleases"/>
    <property type="match status" value="1"/>
</dbReference>
<evidence type="ECO:0000256" key="3">
    <source>
        <dbReference type="ARBA" id="ARBA00023306"/>
    </source>
</evidence>
<dbReference type="NCBIfam" id="TIGR00647">
    <property type="entry name" value="DNA_bind_WhiA"/>
    <property type="match status" value="1"/>
</dbReference>
<dbReference type="RefSeq" id="WP_006303251.1">
    <property type="nucleotide sequence ID" value="NZ_ACGK02000002.1"/>
</dbReference>
<comment type="function">
    <text evidence="4">Involved in cell division and chromosome segregation.</text>
</comment>
<proteinExistence type="inferred from homology"/>
<dbReference type="Pfam" id="PF10298">
    <property type="entry name" value="WhiA_N"/>
    <property type="match status" value="1"/>
</dbReference>
<protein>
    <recommendedName>
        <fullName evidence="4">Probable cell division protein WhiA</fullName>
    </recommendedName>
</protein>